<comment type="caution">
    <text evidence="1">The sequence shown here is derived from an EMBL/GenBank/DDBJ whole genome shotgun (WGS) entry which is preliminary data.</text>
</comment>
<sequence length="109" mass="12767">MEQEKKFENTENPEQKLVRLLKGKGVEDPETMGLLMDWTIKQERLVEQSDDYPLEQIQFNLKRARLYFEAGCMDEAFDNFDAARIQALNEGRKELFAAIMWEMKSLSSA</sequence>
<dbReference type="AlphaFoldDB" id="A0A0G1R2H2"/>
<evidence type="ECO:0000313" key="2">
    <source>
        <dbReference type="Proteomes" id="UP000034727"/>
    </source>
</evidence>
<name>A0A0G1R2H2_9BACT</name>
<dbReference type="EMBL" id="LCLJ01000012">
    <property type="protein sequence ID" value="KKU15085.1"/>
    <property type="molecule type" value="Genomic_DNA"/>
</dbReference>
<accession>A0A0G1R2H2</accession>
<organism evidence="1 2">
    <name type="scientific">Candidatus Jorgensenbacteria bacterium GW2011_GWA2_45_9</name>
    <dbReference type="NCBI Taxonomy" id="1618663"/>
    <lineage>
        <taxon>Bacteria</taxon>
        <taxon>Candidatus Joergenseniibacteriota</taxon>
    </lineage>
</organism>
<protein>
    <submittedName>
        <fullName evidence="1">Uncharacterized protein</fullName>
    </submittedName>
</protein>
<dbReference type="Proteomes" id="UP000034727">
    <property type="component" value="Unassembled WGS sequence"/>
</dbReference>
<evidence type="ECO:0000313" key="1">
    <source>
        <dbReference type="EMBL" id="KKU15085.1"/>
    </source>
</evidence>
<proteinExistence type="predicted"/>
<gene>
    <name evidence="1" type="ORF">UX22_C0012G0004</name>
</gene>
<reference evidence="1 2" key="1">
    <citation type="journal article" date="2015" name="Nature">
        <title>rRNA introns, odd ribosomes, and small enigmatic genomes across a large radiation of phyla.</title>
        <authorList>
            <person name="Brown C.T."/>
            <person name="Hug L.A."/>
            <person name="Thomas B.C."/>
            <person name="Sharon I."/>
            <person name="Castelle C.J."/>
            <person name="Singh A."/>
            <person name="Wilkins M.J."/>
            <person name="Williams K.H."/>
            <person name="Banfield J.F."/>
        </authorList>
    </citation>
    <scope>NUCLEOTIDE SEQUENCE [LARGE SCALE GENOMIC DNA]</scope>
</reference>